<sequence length="215" mass="23142">MILLAAPVLSLTDSGGKSSKTLSPPAREGNIPRTRWEGQKSGALWTRSSLAALKSHGAALPNMVPADVTDWCPAYPDADLEARRAFWVGLISSLAKHESTFRQTAVGGGGRWYGLLQITPSTARLYKCSARSGAALKDGVANLNCGIRIMSKTVARDGVVSRGMKGVAADWGPFYSSRKRNDMMAYTRAQTYCKPIESTRPKTRPKGLSKPGADR</sequence>
<dbReference type="SUPFAM" id="SSF53955">
    <property type="entry name" value="Lysozyme-like"/>
    <property type="match status" value="1"/>
</dbReference>
<feature type="compositionally biased region" description="Polar residues" evidence="2">
    <location>
        <begin position="13"/>
        <end position="22"/>
    </location>
</feature>
<comment type="similarity">
    <text evidence="1">Belongs to the virb1 family.</text>
</comment>
<dbReference type="Gene3D" id="1.10.530.10">
    <property type="match status" value="1"/>
</dbReference>
<evidence type="ECO:0000259" key="3">
    <source>
        <dbReference type="Pfam" id="PF01464"/>
    </source>
</evidence>
<evidence type="ECO:0000256" key="2">
    <source>
        <dbReference type="SAM" id="MobiDB-lite"/>
    </source>
</evidence>
<dbReference type="AlphaFoldDB" id="A0A1X6ZUF4"/>
<dbReference type="EMBL" id="FWFX01000011">
    <property type="protein sequence ID" value="SLN61313.1"/>
    <property type="molecule type" value="Genomic_DNA"/>
</dbReference>
<dbReference type="RefSeq" id="WP_234999554.1">
    <property type="nucleotide sequence ID" value="NZ_FWFX01000011.1"/>
</dbReference>
<dbReference type="InterPro" id="IPR023346">
    <property type="entry name" value="Lysozyme-like_dom_sf"/>
</dbReference>
<dbReference type="Pfam" id="PF01464">
    <property type="entry name" value="SLT"/>
    <property type="match status" value="1"/>
</dbReference>
<feature type="region of interest" description="Disordered" evidence="2">
    <location>
        <begin position="196"/>
        <end position="215"/>
    </location>
</feature>
<keyword evidence="5" id="KW-1185">Reference proteome</keyword>
<name>A0A1X6ZUF4_9RHOB</name>
<evidence type="ECO:0000313" key="5">
    <source>
        <dbReference type="Proteomes" id="UP000193061"/>
    </source>
</evidence>
<organism evidence="4 5">
    <name type="scientific">Roseovarius albus</name>
    <dbReference type="NCBI Taxonomy" id="1247867"/>
    <lineage>
        <taxon>Bacteria</taxon>
        <taxon>Pseudomonadati</taxon>
        <taxon>Pseudomonadota</taxon>
        <taxon>Alphaproteobacteria</taxon>
        <taxon>Rhodobacterales</taxon>
        <taxon>Roseobacteraceae</taxon>
        <taxon>Roseovarius</taxon>
    </lineage>
</organism>
<dbReference type="CDD" id="cd00254">
    <property type="entry name" value="LT-like"/>
    <property type="match status" value="1"/>
</dbReference>
<evidence type="ECO:0000256" key="1">
    <source>
        <dbReference type="ARBA" id="ARBA00009387"/>
    </source>
</evidence>
<dbReference type="Proteomes" id="UP000193061">
    <property type="component" value="Unassembled WGS sequence"/>
</dbReference>
<gene>
    <name evidence="4" type="ORF">ROA7450_03170</name>
</gene>
<reference evidence="4 5" key="1">
    <citation type="submission" date="2017-03" db="EMBL/GenBank/DDBJ databases">
        <authorList>
            <person name="Afonso C.L."/>
            <person name="Miller P.J."/>
            <person name="Scott M.A."/>
            <person name="Spackman E."/>
            <person name="Goraichik I."/>
            <person name="Dimitrov K.M."/>
            <person name="Suarez D.L."/>
            <person name="Swayne D.E."/>
        </authorList>
    </citation>
    <scope>NUCLEOTIDE SEQUENCE [LARGE SCALE GENOMIC DNA]</scope>
    <source>
        <strain evidence="4 5">CECT 7450</strain>
    </source>
</reference>
<protein>
    <submittedName>
        <fullName evidence="4">Transglycosylase SLT domain protein</fullName>
    </submittedName>
</protein>
<evidence type="ECO:0000313" key="4">
    <source>
        <dbReference type="EMBL" id="SLN61313.1"/>
    </source>
</evidence>
<feature type="region of interest" description="Disordered" evidence="2">
    <location>
        <begin position="13"/>
        <end position="32"/>
    </location>
</feature>
<feature type="domain" description="Transglycosylase SLT" evidence="3">
    <location>
        <begin position="82"/>
        <end position="155"/>
    </location>
</feature>
<proteinExistence type="inferred from homology"/>
<dbReference type="InterPro" id="IPR008258">
    <property type="entry name" value="Transglycosylase_SLT_dom_1"/>
</dbReference>
<accession>A0A1X6ZUF4</accession>